<dbReference type="OrthoDB" id="7487361at2759"/>
<evidence type="ECO:0000256" key="1">
    <source>
        <dbReference type="SAM" id="MobiDB-lite"/>
    </source>
</evidence>
<name>A0A3S0ZLP7_ELYCH</name>
<organism evidence="2 3">
    <name type="scientific">Elysia chlorotica</name>
    <name type="common">Eastern emerald elysia</name>
    <name type="synonym">Sea slug</name>
    <dbReference type="NCBI Taxonomy" id="188477"/>
    <lineage>
        <taxon>Eukaryota</taxon>
        <taxon>Metazoa</taxon>
        <taxon>Spiralia</taxon>
        <taxon>Lophotrochozoa</taxon>
        <taxon>Mollusca</taxon>
        <taxon>Gastropoda</taxon>
        <taxon>Heterobranchia</taxon>
        <taxon>Euthyneura</taxon>
        <taxon>Panpulmonata</taxon>
        <taxon>Sacoglossa</taxon>
        <taxon>Placobranchoidea</taxon>
        <taxon>Plakobranchidae</taxon>
        <taxon>Elysia</taxon>
    </lineage>
</organism>
<dbReference type="PANTHER" id="PTHR47027">
    <property type="entry name" value="REVERSE TRANSCRIPTASE DOMAIN-CONTAINING PROTEIN"/>
    <property type="match status" value="1"/>
</dbReference>
<feature type="region of interest" description="Disordered" evidence="1">
    <location>
        <begin position="109"/>
        <end position="160"/>
    </location>
</feature>
<dbReference type="EMBL" id="RQTK01000316">
    <property type="protein sequence ID" value="RUS81873.1"/>
    <property type="molecule type" value="Genomic_DNA"/>
</dbReference>
<dbReference type="Proteomes" id="UP000271974">
    <property type="component" value="Unassembled WGS sequence"/>
</dbReference>
<keyword evidence="3" id="KW-1185">Reference proteome</keyword>
<protein>
    <recommendedName>
        <fullName evidence="4">Reverse transcriptase domain-containing protein</fullName>
    </recommendedName>
</protein>
<sequence length="286" mass="32334">MRRENRRTPIVNPFHPPIRPSIHPHAQDQVLILHLVLAAHHDTRDALLFAPARTVFESVQLQRSQRTHSGHVDAGMLMVHSTPRRDATGRYWTPYDASVKHWTLWDATENHGKPSSNPHLANGQAEQDGLSLDPLLTPKCASPNKQQANRGVSTSVERLEPSVRNTRLGHSENALKHPAHDISLLSHKLDDAQKKLCRVAEEAEKTGLQINISKTEVMRVNSKQQNPIRLHEEDIKEANKFTYLGSIVNKDGGSDEDIKCRINKARQAFITLRQIWKSKTLSIHNL</sequence>
<gene>
    <name evidence="2" type="ORF">EGW08_010343</name>
</gene>
<accession>A0A3S0ZLP7</accession>
<reference evidence="2 3" key="1">
    <citation type="submission" date="2019-01" db="EMBL/GenBank/DDBJ databases">
        <title>A draft genome assembly of the solar-powered sea slug Elysia chlorotica.</title>
        <authorList>
            <person name="Cai H."/>
            <person name="Li Q."/>
            <person name="Fang X."/>
            <person name="Li J."/>
            <person name="Curtis N.E."/>
            <person name="Altenburger A."/>
            <person name="Shibata T."/>
            <person name="Feng M."/>
            <person name="Maeda T."/>
            <person name="Schwartz J.A."/>
            <person name="Shigenobu S."/>
            <person name="Lundholm N."/>
            <person name="Nishiyama T."/>
            <person name="Yang H."/>
            <person name="Hasebe M."/>
            <person name="Li S."/>
            <person name="Pierce S.K."/>
            <person name="Wang J."/>
        </authorList>
    </citation>
    <scope>NUCLEOTIDE SEQUENCE [LARGE SCALE GENOMIC DNA]</scope>
    <source>
        <strain evidence="2">EC2010</strain>
        <tissue evidence="2">Whole organism of an adult</tissue>
    </source>
</reference>
<evidence type="ECO:0008006" key="4">
    <source>
        <dbReference type="Google" id="ProtNLM"/>
    </source>
</evidence>
<dbReference type="AlphaFoldDB" id="A0A3S0ZLP7"/>
<dbReference type="PANTHER" id="PTHR47027:SF25">
    <property type="entry name" value="REVERSE TRANSCRIPTASE DOMAIN-CONTAINING PROTEIN"/>
    <property type="match status" value="1"/>
</dbReference>
<dbReference type="STRING" id="188477.A0A3S0ZLP7"/>
<evidence type="ECO:0000313" key="2">
    <source>
        <dbReference type="EMBL" id="RUS81873.1"/>
    </source>
</evidence>
<comment type="caution">
    <text evidence="2">The sequence shown here is derived from an EMBL/GenBank/DDBJ whole genome shotgun (WGS) entry which is preliminary data.</text>
</comment>
<feature type="compositionally biased region" description="Polar residues" evidence="1">
    <location>
        <begin position="143"/>
        <end position="156"/>
    </location>
</feature>
<feature type="region of interest" description="Disordered" evidence="1">
    <location>
        <begin position="1"/>
        <end position="20"/>
    </location>
</feature>
<proteinExistence type="predicted"/>
<evidence type="ECO:0000313" key="3">
    <source>
        <dbReference type="Proteomes" id="UP000271974"/>
    </source>
</evidence>